<feature type="compositionally biased region" description="Polar residues" evidence="1">
    <location>
        <begin position="20"/>
        <end position="38"/>
    </location>
</feature>
<organism evidence="2 3">
    <name type="scientific">Mycobacterium saskatchewanense</name>
    <dbReference type="NCBI Taxonomy" id="220927"/>
    <lineage>
        <taxon>Bacteria</taxon>
        <taxon>Bacillati</taxon>
        <taxon>Actinomycetota</taxon>
        <taxon>Actinomycetes</taxon>
        <taxon>Mycobacteriales</taxon>
        <taxon>Mycobacteriaceae</taxon>
        <taxon>Mycobacterium</taxon>
        <taxon>Mycobacterium simiae complex</taxon>
    </lineage>
</organism>
<accession>A0AAJ3NP65</accession>
<name>A0AAJ3NP65_9MYCO</name>
<dbReference type="EMBL" id="LQPR01000035">
    <property type="protein sequence ID" value="ORW70989.1"/>
    <property type="molecule type" value="Genomic_DNA"/>
</dbReference>
<dbReference type="AlphaFoldDB" id="A0AAJ3NP65"/>
<sequence>MALEIAAGAPQMPISPTPRAPNSASLSEPSTKEVANSGRSEREQPGCLTGAAPETWCWGVDSGYTV</sequence>
<keyword evidence="3" id="KW-1185">Reference proteome</keyword>
<evidence type="ECO:0000313" key="2">
    <source>
        <dbReference type="EMBL" id="ORW70989.1"/>
    </source>
</evidence>
<gene>
    <name evidence="2" type="ORF">AWC23_15180</name>
</gene>
<feature type="region of interest" description="Disordered" evidence="1">
    <location>
        <begin position="1"/>
        <end position="52"/>
    </location>
</feature>
<evidence type="ECO:0000313" key="3">
    <source>
        <dbReference type="Proteomes" id="UP000193387"/>
    </source>
</evidence>
<protein>
    <submittedName>
        <fullName evidence="2">Uncharacterized protein</fullName>
    </submittedName>
</protein>
<reference evidence="2 3" key="1">
    <citation type="submission" date="2016-01" db="EMBL/GenBank/DDBJ databases">
        <title>The new phylogeny of the genus Mycobacterium.</title>
        <authorList>
            <person name="Tarcisio F."/>
            <person name="Conor M."/>
            <person name="Antonella G."/>
            <person name="Elisabetta G."/>
            <person name="Giulia F.S."/>
            <person name="Sara T."/>
            <person name="Anna F."/>
            <person name="Clotilde B."/>
            <person name="Roberto B."/>
            <person name="Veronica D.S."/>
            <person name="Fabio R."/>
            <person name="Monica P."/>
            <person name="Olivier J."/>
            <person name="Enrico T."/>
            <person name="Nicola S."/>
        </authorList>
    </citation>
    <scope>NUCLEOTIDE SEQUENCE [LARGE SCALE GENOMIC DNA]</scope>
    <source>
        <strain evidence="2 3">DSM 44616</strain>
    </source>
</reference>
<proteinExistence type="predicted"/>
<dbReference type="Proteomes" id="UP000193387">
    <property type="component" value="Unassembled WGS sequence"/>
</dbReference>
<evidence type="ECO:0000256" key="1">
    <source>
        <dbReference type="SAM" id="MobiDB-lite"/>
    </source>
</evidence>
<comment type="caution">
    <text evidence="2">The sequence shown here is derived from an EMBL/GenBank/DDBJ whole genome shotgun (WGS) entry which is preliminary data.</text>
</comment>